<keyword evidence="2" id="KW-1185">Reference proteome</keyword>
<gene>
    <name evidence="1" type="ORF">BGZ70_007097</name>
</gene>
<dbReference type="Gene3D" id="3.80.10.10">
    <property type="entry name" value="Ribonuclease Inhibitor"/>
    <property type="match status" value="2"/>
</dbReference>
<evidence type="ECO:0000313" key="1">
    <source>
        <dbReference type="EMBL" id="KAF9963936.1"/>
    </source>
</evidence>
<proteinExistence type="predicted"/>
<dbReference type="InterPro" id="IPR032675">
    <property type="entry name" value="LRR_dom_sf"/>
</dbReference>
<dbReference type="PANTHER" id="PTHR13318">
    <property type="entry name" value="PARTNER OF PAIRED, ISOFORM B-RELATED"/>
    <property type="match status" value="1"/>
</dbReference>
<comment type="caution">
    <text evidence="1">The sequence shown here is derived from an EMBL/GenBank/DDBJ whole genome shotgun (WGS) entry which is preliminary data.</text>
</comment>
<organism evidence="1 2">
    <name type="scientific">Mortierella alpina</name>
    <name type="common">Oleaginous fungus</name>
    <name type="synonym">Mortierella renispora</name>
    <dbReference type="NCBI Taxonomy" id="64518"/>
    <lineage>
        <taxon>Eukaryota</taxon>
        <taxon>Fungi</taxon>
        <taxon>Fungi incertae sedis</taxon>
        <taxon>Mucoromycota</taxon>
        <taxon>Mortierellomycotina</taxon>
        <taxon>Mortierellomycetes</taxon>
        <taxon>Mortierellales</taxon>
        <taxon>Mortierellaceae</taxon>
        <taxon>Mortierella</taxon>
    </lineage>
</organism>
<dbReference type="Proteomes" id="UP000738359">
    <property type="component" value="Unassembled WGS sequence"/>
</dbReference>
<dbReference type="PANTHER" id="PTHR13318:SF95">
    <property type="entry name" value="F-BOX PROTEIN YLR352W"/>
    <property type="match status" value="1"/>
</dbReference>
<dbReference type="GO" id="GO:0031146">
    <property type="term" value="P:SCF-dependent proteasomal ubiquitin-dependent protein catabolic process"/>
    <property type="evidence" value="ECO:0007669"/>
    <property type="project" value="TreeGrafter"/>
</dbReference>
<dbReference type="SUPFAM" id="SSF52047">
    <property type="entry name" value="RNI-like"/>
    <property type="match status" value="1"/>
</dbReference>
<dbReference type="OrthoDB" id="2377471at2759"/>
<accession>A0A9P6JA97</accession>
<dbReference type="AlphaFoldDB" id="A0A9P6JA97"/>
<sequence length="490" mass="55726">MSQHAAIKLFEIPELSILVLGQLERPDLAACAQVHRTWHRTIIPFLYRTFLIGDRYRPFSAHLNKANWDRFRKHSSHIQVLEVSSRAQRDIGLFDFNCTNLTDLYLNVQLAAVPQKNAQWFKGLLKLISNNPSISTLRLLMSDDPVVNDIDHHLVVLGLLRYMPELKKLVIIGPSMGETSVDEIMRCAYRLEELDVNLNRINVEHAPRPCKPPIGFDLASHLSNLFLKDHNTDVAIPDGLYILDSQGRRCRQGSSLKKFCLSLDNIRDAFVHLADPSPLVRLCYSAEHIQLCISDVMEGSSQRNCILTLHEQVSHPAWRLKHLDIGRVGSEDVSVLIKILDTSSSPLTSLRLWEVSFTDELLSVLVQKHGKTLRRVSVGKCQGFFSRAKVEALVSGCPNLQSLDLFNSDYESVDGARLQDASVCQWNIADGRIFKVFVSDEAFYAYHADGYYSPEEYAALMDEPIPDDPWLHLDLMWRPDFQSHLRFVAN</sequence>
<evidence type="ECO:0008006" key="3">
    <source>
        <dbReference type="Google" id="ProtNLM"/>
    </source>
</evidence>
<protein>
    <recommendedName>
        <fullName evidence="3">F-box domain-containing protein</fullName>
    </recommendedName>
</protein>
<reference evidence="1" key="1">
    <citation type="journal article" date="2020" name="Fungal Divers.">
        <title>Resolving the Mortierellaceae phylogeny through synthesis of multi-gene phylogenetics and phylogenomics.</title>
        <authorList>
            <person name="Vandepol N."/>
            <person name="Liber J."/>
            <person name="Desiro A."/>
            <person name="Na H."/>
            <person name="Kennedy M."/>
            <person name="Barry K."/>
            <person name="Grigoriev I.V."/>
            <person name="Miller A.N."/>
            <person name="O'Donnell K."/>
            <person name="Stajich J.E."/>
            <person name="Bonito G."/>
        </authorList>
    </citation>
    <scope>NUCLEOTIDE SEQUENCE</scope>
    <source>
        <strain evidence="1">CK1249</strain>
    </source>
</reference>
<dbReference type="SUPFAM" id="SSF81383">
    <property type="entry name" value="F-box domain"/>
    <property type="match status" value="1"/>
</dbReference>
<dbReference type="InterPro" id="IPR036047">
    <property type="entry name" value="F-box-like_dom_sf"/>
</dbReference>
<name>A0A9P6JA97_MORAP</name>
<dbReference type="GO" id="GO:0019005">
    <property type="term" value="C:SCF ubiquitin ligase complex"/>
    <property type="evidence" value="ECO:0007669"/>
    <property type="project" value="TreeGrafter"/>
</dbReference>
<evidence type="ECO:0000313" key="2">
    <source>
        <dbReference type="Proteomes" id="UP000738359"/>
    </source>
</evidence>
<dbReference type="EMBL" id="JAAAHY010000425">
    <property type="protein sequence ID" value="KAF9963936.1"/>
    <property type="molecule type" value="Genomic_DNA"/>
</dbReference>